<proteinExistence type="predicted"/>
<protein>
    <recommendedName>
        <fullName evidence="2">Histidine kinase domain-containing protein</fullName>
    </recommendedName>
</protein>
<sequence>MHRALHLIMEQTQSGGKAVTELLDQLLKQGRERAGTVALKSDLDLLFKMIRTGCRREGINLSVDIPDRMRLTVRRGELEQVLLNLVRNAMDSIRDQQGISERTVEIRSYIAEGQAVIDVRDSGGGIAAELQSRVFDLSVSGKQSTGLGLFLAKTLVERNGGSLIYIPADRGSCFRIVLPCA</sequence>
<name>X0TB34_9ZZZZ</name>
<feature type="domain" description="Histidine kinase" evidence="2">
    <location>
        <begin position="1"/>
        <end position="181"/>
    </location>
</feature>
<dbReference type="EMBL" id="BARS01003591">
    <property type="protein sequence ID" value="GAF84501.1"/>
    <property type="molecule type" value="Genomic_DNA"/>
</dbReference>
<dbReference type="Pfam" id="PF02518">
    <property type="entry name" value="HATPase_c"/>
    <property type="match status" value="1"/>
</dbReference>
<evidence type="ECO:0000313" key="3">
    <source>
        <dbReference type="EMBL" id="GAF84501.1"/>
    </source>
</evidence>
<dbReference type="InterPro" id="IPR004358">
    <property type="entry name" value="Sig_transdc_His_kin-like_C"/>
</dbReference>
<dbReference type="PANTHER" id="PTHR43547">
    <property type="entry name" value="TWO-COMPONENT HISTIDINE KINASE"/>
    <property type="match status" value="1"/>
</dbReference>
<dbReference type="AlphaFoldDB" id="X0TB34"/>
<organism evidence="3">
    <name type="scientific">marine sediment metagenome</name>
    <dbReference type="NCBI Taxonomy" id="412755"/>
    <lineage>
        <taxon>unclassified sequences</taxon>
        <taxon>metagenomes</taxon>
        <taxon>ecological metagenomes</taxon>
    </lineage>
</organism>
<gene>
    <name evidence="3" type="ORF">S01H1_06960</name>
</gene>
<dbReference type="InterPro" id="IPR003594">
    <property type="entry name" value="HATPase_dom"/>
</dbReference>
<reference evidence="3" key="1">
    <citation type="journal article" date="2014" name="Front. Microbiol.">
        <title>High frequency of phylogenetically diverse reductive dehalogenase-homologous genes in deep subseafloor sedimentary metagenomes.</title>
        <authorList>
            <person name="Kawai M."/>
            <person name="Futagami T."/>
            <person name="Toyoda A."/>
            <person name="Takaki Y."/>
            <person name="Nishi S."/>
            <person name="Hori S."/>
            <person name="Arai W."/>
            <person name="Tsubouchi T."/>
            <person name="Morono Y."/>
            <person name="Uchiyama I."/>
            <person name="Ito T."/>
            <person name="Fujiyama A."/>
            <person name="Inagaki F."/>
            <person name="Takami H."/>
        </authorList>
    </citation>
    <scope>NUCLEOTIDE SEQUENCE</scope>
    <source>
        <strain evidence="3">Expedition CK06-06</strain>
    </source>
</reference>
<dbReference type="GO" id="GO:0000155">
    <property type="term" value="F:phosphorelay sensor kinase activity"/>
    <property type="evidence" value="ECO:0007669"/>
    <property type="project" value="TreeGrafter"/>
</dbReference>
<dbReference type="SMART" id="SM00387">
    <property type="entry name" value="HATPase_c"/>
    <property type="match status" value="1"/>
</dbReference>
<dbReference type="SUPFAM" id="SSF55874">
    <property type="entry name" value="ATPase domain of HSP90 chaperone/DNA topoisomerase II/histidine kinase"/>
    <property type="match status" value="1"/>
</dbReference>
<comment type="caution">
    <text evidence="3">The sequence shown here is derived from an EMBL/GenBank/DDBJ whole genome shotgun (WGS) entry which is preliminary data.</text>
</comment>
<evidence type="ECO:0000256" key="1">
    <source>
        <dbReference type="ARBA" id="ARBA00022553"/>
    </source>
</evidence>
<dbReference type="InterPro" id="IPR005467">
    <property type="entry name" value="His_kinase_dom"/>
</dbReference>
<dbReference type="PROSITE" id="PS50109">
    <property type="entry name" value="HIS_KIN"/>
    <property type="match status" value="1"/>
</dbReference>
<dbReference type="Gene3D" id="3.30.565.10">
    <property type="entry name" value="Histidine kinase-like ATPase, C-terminal domain"/>
    <property type="match status" value="1"/>
</dbReference>
<evidence type="ECO:0000259" key="2">
    <source>
        <dbReference type="PROSITE" id="PS50109"/>
    </source>
</evidence>
<keyword evidence="1" id="KW-0597">Phosphoprotein</keyword>
<dbReference type="PANTHER" id="PTHR43547:SF2">
    <property type="entry name" value="HYBRID SIGNAL TRANSDUCTION HISTIDINE KINASE C"/>
    <property type="match status" value="1"/>
</dbReference>
<dbReference type="InterPro" id="IPR036890">
    <property type="entry name" value="HATPase_C_sf"/>
</dbReference>
<dbReference type="PRINTS" id="PR00344">
    <property type="entry name" value="BCTRLSENSOR"/>
</dbReference>
<accession>X0TB34</accession>